<dbReference type="Gene3D" id="3.80.10.10">
    <property type="entry name" value="Ribonuclease Inhibitor"/>
    <property type="match status" value="1"/>
</dbReference>
<dbReference type="STRING" id="633440.SAMN05421869_112135"/>
<proteinExistence type="predicted"/>
<evidence type="ECO:0000313" key="1">
    <source>
        <dbReference type="EMBL" id="SDJ76500.1"/>
    </source>
</evidence>
<dbReference type="EMBL" id="FNDJ01000012">
    <property type="protein sequence ID" value="SDJ76500.1"/>
    <property type="molecule type" value="Genomic_DNA"/>
</dbReference>
<dbReference type="InterPro" id="IPR032675">
    <property type="entry name" value="LRR_dom_sf"/>
</dbReference>
<name>A0A1G8WG37_9ACTN</name>
<dbReference type="SUPFAM" id="SSF52058">
    <property type="entry name" value="L domain-like"/>
    <property type="match status" value="1"/>
</dbReference>
<dbReference type="Proteomes" id="UP000199202">
    <property type="component" value="Unassembled WGS sequence"/>
</dbReference>
<gene>
    <name evidence="1" type="ORF">SAMN05421869_112135</name>
</gene>
<dbReference type="AlphaFoldDB" id="A0A1G8WG37"/>
<keyword evidence="2" id="KW-1185">Reference proteome</keyword>
<accession>A0A1G8WG37</accession>
<sequence>MLDYLIERSGVIREPVEGRVDFVHRTVQEYLTARAAAEVGDVEPLVLNAHRDQWREVVVMAAGHANAPLREELLDGLLTRMAAEPRHRRRLKIVVCACLETLPAVPERLREAVDRCLDDLVPPRDLATARSLSLAGQIILDRLPADLRGLSPAAARACVTTAHLINGPAALDLLARYASDDRVRRALVEAWRYFEPNVYADRVLSAMETPPERLIVETPGQLNAVRGLPPQRRIHLNVVKVRDLSPLLAHRESLVGLTLNSDLSEADLEVVSRLSALTELTMVGVGELGFLTGLRHLTGLFLANIPSVTDFSPLSGLTGLREIVIVGAASLTTWDCLPPLHSLSELSLSEVPVVTSVREIAERAPRLRSLHLGEYDSLADLDAVSGLKLDRLSLLDIRAIDDISALSGCGTLTWLDLQRIPVHDLRPLVHLDRLTHLDLTGCPALRDLSALAQLGWLRTLHLSGAPAGLDLAPLAANPQLEVWIKTGQEVRNGHLLGRRLKHSTY</sequence>
<protein>
    <submittedName>
        <fullName evidence="1">Leucine-rich repeat (LRR) protein</fullName>
    </submittedName>
</protein>
<reference evidence="1 2" key="1">
    <citation type="submission" date="2016-10" db="EMBL/GenBank/DDBJ databases">
        <authorList>
            <person name="de Groot N.N."/>
        </authorList>
    </citation>
    <scope>NUCLEOTIDE SEQUENCE [LARGE SCALE GENOMIC DNA]</scope>
    <source>
        <strain evidence="1 2">CGMCC 4.6533</strain>
    </source>
</reference>
<evidence type="ECO:0000313" key="2">
    <source>
        <dbReference type="Proteomes" id="UP000199202"/>
    </source>
</evidence>
<dbReference type="OrthoDB" id="135105at2"/>
<dbReference type="RefSeq" id="WP_090936445.1">
    <property type="nucleotide sequence ID" value="NZ_FNDJ01000012.1"/>
</dbReference>
<organism evidence="1 2">
    <name type="scientific">Nonomuraea jiangxiensis</name>
    <dbReference type="NCBI Taxonomy" id="633440"/>
    <lineage>
        <taxon>Bacteria</taxon>
        <taxon>Bacillati</taxon>
        <taxon>Actinomycetota</taxon>
        <taxon>Actinomycetes</taxon>
        <taxon>Streptosporangiales</taxon>
        <taxon>Streptosporangiaceae</taxon>
        <taxon>Nonomuraea</taxon>
    </lineage>
</organism>